<name>A0ABP7CUE0_9ACTN</name>
<sequence length="165" mass="18009">MASERWLTGGQVYTQIADRLRARIRSGEFPPGHPLPSEAELCQVFGVARNTVRRGLAILEAEGLLATIPSKGRVVLGEVTAPSYRYQVIAARLREQIVRGDLAPGAGLPSEAELRRQYRVSRNTVRQALSVLELDGLIVAEQGRGRFVRQEQGEGGRPRTSGPAP</sequence>
<dbReference type="PANTHER" id="PTHR44846:SF17">
    <property type="entry name" value="GNTR-FAMILY TRANSCRIPTIONAL REGULATOR"/>
    <property type="match status" value="1"/>
</dbReference>
<evidence type="ECO:0000256" key="3">
    <source>
        <dbReference type="ARBA" id="ARBA00023163"/>
    </source>
</evidence>
<dbReference type="SUPFAM" id="SSF46785">
    <property type="entry name" value="Winged helix' DNA-binding domain"/>
    <property type="match status" value="2"/>
</dbReference>
<gene>
    <name evidence="5" type="ORF">GCM10022224_071440</name>
</gene>
<protein>
    <recommendedName>
        <fullName evidence="4">HTH gntR-type domain-containing protein</fullName>
    </recommendedName>
</protein>
<dbReference type="InterPro" id="IPR000524">
    <property type="entry name" value="Tscrpt_reg_HTH_GntR"/>
</dbReference>
<evidence type="ECO:0000259" key="4">
    <source>
        <dbReference type="PROSITE" id="PS50949"/>
    </source>
</evidence>
<evidence type="ECO:0000313" key="5">
    <source>
        <dbReference type="EMBL" id="GAA3695486.1"/>
    </source>
</evidence>
<dbReference type="PRINTS" id="PR00035">
    <property type="entry name" value="HTHGNTR"/>
</dbReference>
<dbReference type="Gene3D" id="1.10.10.10">
    <property type="entry name" value="Winged helix-like DNA-binding domain superfamily/Winged helix DNA-binding domain"/>
    <property type="match status" value="2"/>
</dbReference>
<dbReference type="CDD" id="cd07377">
    <property type="entry name" value="WHTH_GntR"/>
    <property type="match status" value="2"/>
</dbReference>
<keyword evidence="6" id="KW-1185">Reference proteome</keyword>
<feature type="domain" description="HTH gntR-type" evidence="4">
    <location>
        <begin position="83"/>
        <end position="151"/>
    </location>
</feature>
<dbReference type="SMART" id="SM00345">
    <property type="entry name" value="HTH_GNTR"/>
    <property type="match status" value="2"/>
</dbReference>
<dbReference type="RefSeq" id="WP_344888141.1">
    <property type="nucleotide sequence ID" value="NZ_BAAAZP010000145.1"/>
</dbReference>
<organism evidence="5 6">
    <name type="scientific">Nonomuraea antimicrobica</name>
    <dbReference type="NCBI Taxonomy" id="561173"/>
    <lineage>
        <taxon>Bacteria</taxon>
        <taxon>Bacillati</taxon>
        <taxon>Actinomycetota</taxon>
        <taxon>Actinomycetes</taxon>
        <taxon>Streptosporangiales</taxon>
        <taxon>Streptosporangiaceae</taxon>
        <taxon>Nonomuraea</taxon>
    </lineage>
</organism>
<dbReference type="Proteomes" id="UP001500902">
    <property type="component" value="Unassembled WGS sequence"/>
</dbReference>
<dbReference type="EMBL" id="BAAAZP010000145">
    <property type="protein sequence ID" value="GAA3695486.1"/>
    <property type="molecule type" value="Genomic_DNA"/>
</dbReference>
<feature type="domain" description="HTH gntR-type" evidence="4">
    <location>
        <begin position="10"/>
        <end position="78"/>
    </location>
</feature>
<keyword evidence="3" id="KW-0804">Transcription</keyword>
<reference evidence="6" key="1">
    <citation type="journal article" date="2019" name="Int. J. Syst. Evol. Microbiol.">
        <title>The Global Catalogue of Microorganisms (GCM) 10K type strain sequencing project: providing services to taxonomists for standard genome sequencing and annotation.</title>
        <authorList>
            <consortium name="The Broad Institute Genomics Platform"/>
            <consortium name="The Broad Institute Genome Sequencing Center for Infectious Disease"/>
            <person name="Wu L."/>
            <person name="Ma J."/>
        </authorList>
    </citation>
    <scope>NUCLEOTIDE SEQUENCE [LARGE SCALE GENOMIC DNA]</scope>
    <source>
        <strain evidence="6">JCM 16904</strain>
    </source>
</reference>
<dbReference type="InterPro" id="IPR036390">
    <property type="entry name" value="WH_DNA-bd_sf"/>
</dbReference>
<accession>A0ABP7CUE0</accession>
<keyword evidence="1" id="KW-0805">Transcription regulation</keyword>
<evidence type="ECO:0000313" key="6">
    <source>
        <dbReference type="Proteomes" id="UP001500902"/>
    </source>
</evidence>
<comment type="caution">
    <text evidence="5">The sequence shown here is derived from an EMBL/GenBank/DDBJ whole genome shotgun (WGS) entry which is preliminary data.</text>
</comment>
<evidence type="ECO:0000256" key="2">
    <source>
        <dbReference type="ARBA" id="ARBA00023125"/>
    </source>
</evidence>
<dbReference type="InterPro" id="IPR036388">
    <property type="entry name" value="WH-like_DNA-bd_sf"/>
</dbReference>
<dbReference type="Pfam" id="PF00392">
    <property type="entry name" value="GntR"/>
    <property type="match status" value="2"/>
</dbReference>
<proteinExistence type="predicted"/>
<keyword evidence="2" id="KW-0238">DNA-binding</keyword>
<dbReference type="InterPro" id="IPR050679">
    <property type="entry name" value="Bact_HTH_transcr_reg"/>
</dbReference>
<dbReference type="PANTHER" id="PTHR44846">
    <property type="entry name" value="MANNOSYL-D-GLYCERATE TRANSPORT/METABOLISM SYSTEM REPRESSOR MNGR-RELATED"/>
    <property type="match status" value="1"/>
</dbReference>
<dbReference type="PROSITE" id="PS50949">
    <property type="entry name" value="HTH_GNTR"/>
    <property type="match status" value="2"/>
</dbReference>
<evidence type="ECO:0000256" key="1">
    <source>
        <dbReference type="ARBA" id="ARBA00023015"/>
    </source>
</evidence>